<dbReference type="Proteomes" id="UP000824998">
    <property type="component" value="Unassembled WGS sequence"/>
</dbReference>
<dbReference type="PANTHER" id="PTHR33938">
    <property type="entry name" value="FERULOYL ESTERASE B-RELATED"/>
    <property type="match status" value="1"/>
</dbReference>
<dbReference type="InterPro" id="IPR011118">
    <property type="entry name" value="Tannase/feruloyl_esterase"/>
</dbReference>
<keyword evidence="3" id="KW-0624">Polysaccharide degradation</keyword>
<feature type="chain" id="PRO_5040538673" description="Carboxylic ester hydrolase" evidence="10">
    <location>
        <begin position="28"/>
        <end position="583"/>
    </location>
</feature>
<keyword evidence="4" id="KW-0479">Metal-binding</keyword>
<sequence length="583" mass="63829">MENIPSFQRFKSLFFLSLCSLFPQGFSVYSFNCTGVTLEMKVSNWTQYLPVFLPLCLANPLVEQRAEIDAGIIDASACAALGESLSLENVTVNFVNYVSAGTNITFNPGVGSSACSYRSAVVKTDMCRVAMAVKTSERSQLTMEAWLPTNWTGRFLSTGNGGLQGCIQYPDLAYTAGLGFATVGTNNGHDGTSGLPFANNPEVVHDFVDRAMHIGVVIGKQVSAQYYGTAHTKSYYLGCSTGGRQGFKAIQTYPEDFDGVVAGAPAFAFPNLTAWSGHFYPMFGNASSASYIPAGSKWQLVHQEVLKQCDAIDGIADGILEDPNLCHFRPESLQCVSSRPSTNTANCLTKPQVKAVREALSDYLDDKGNLIYPRLQPGAEILASNVLFANGPFPYTTDWFRYVVYNDSTWDPATFNVRDAIAAAVQNPYNIMTWEGDLSAFQTRGGKVLHYHGLADFIISSDNSPRYHEHVSDTMNLTSSELDDFYRLFRVSGMGHCNGGLGAHNMGQQGSETSVMDPQNNVLLRMVDWVENGGAPVTITGTKYVNDDKTQGVSFVRNHCRYPLRNTCIDPENYTKSEAWKCV</sequence>
<dbReference type="GO" id="GO:0030600">
    <property type="term" value="F:feruloyl esterase activity"/>
    <property type="evidence" value="ECO:0007669"/>
    <property type="project" value="UniProtKB-EC"/>
</dbReference>
<keyword evidence="6 10" id="KW-0378">Hydrolase</keyword>
<evidence type="ECO:0000256" key="4">
    <source>
        <dbReference type="ARBA" id="ARBA00022723"/>
    </source>
</evidence>
<evidence type="ECO:0000313" key="11">
    <source>
        <dbReference type="EMBL" id="KAG9234077.1"/>
    </source>
</evidence>
<keyword evidence="5 10" id="KW-0732">Signal</keyword>
<dbReference type="AlphaFoldDB" id="A0A9P7YJ03"/>
<dbReference type="PANTHER" id="PTHR33938:SF15">
    <property type="entry name" value="FERULOYL ESTERASE B-RELATED"/>
    <property type="match status" value="1"/>
</dbReference>
<keyword evidence="12" id="KW-1185">Reference proteome</keyword>
<dbReference type="Pfam" id="PF07519">
    <property type="entry name" value="Tannase"/>
    <property type="match status" value="1"/>
</dbReference>
<keyword evidence="7" id="KW-0106">Calcium</keyword>
<dbReference type="EC" id="3.1.1.-" evidence="10"/>
<keyword evidence="3" id="KW-0119">Carbohydrate metabolism</keyword>
<evidence type="ECO:0000256" key="9">
    <source>
        <dbReference type="ARBA" id="ARBA00034075"/>
    </source>
</evidence>
<comment type="caution">
    <text evidence="11">The sequence shown here is derived from an EMBL/GenBank/DDBJ whole genome shotgun (WGS) entry which is preliminary data.</text>
</comment>
<reference evidence="11" key="1">
    <citation type="journal article" date="2021" name="IMA Fungus">
        <title>Genomic characterization of three marine fungi, including Emericellopsis atlantica sp. nov. with signatures of a generalist lifestyle and marine biomass degradation.</title>
        <authorList>
            <person name="Hagestad O.C."/>
            <person name="Hou L."/>
            <person name="Andersen J.H."/>
            <person name="Hansen E.H."/>
            <person name="Altermark B."/>
            <person name="Li C."/>
            <person name="Kuhnert E."/>
            <person name="Cox R.J."/>
            <person name="Crous P.W."/>
            <person name="Spatafora J.W."/>
            <person name="Lail K."/>
            <person name="Amirebrahimi M."/>
            <person name="Lipzen A."/>
            <person name="Pangilinan J."/>
            <person name="Andreopoulos W."/>
            <person name="Hayes R.D."/>
            <person name="Ng V."/>
            <person name="Grigoriev I.V."/>
            <person name="Jackson S.A."/>
            <person name="Sutton T.D.S."/>
            <person name="Dobson A.D.W."/>
            <person name="Rama T."/>
        </authorList>
    </citation>
    <scope>NUCLEOTIDE SEQUENCE</scope>
    <source>
        <strain evidence="11">TRa018bII</strain>
    </source>
</reference>
<feature type="signal peptide" evidence="10">
    <location>
        <begin position="1"/>
        <end position="27"/>
    </location>
</feature>
<protein>
    <recommendedName>
        <fullName evidence="10">Carboxylic ester hydrolase</fullName>
        <ecNumber evidence="10">3.1.1.-</ecNumber>
    </recommendedName>
</protein>
<dbReference type="Gene3D" id="3.40.50.1820">
    <property type="entry name" value="alpha/beta hydrolase"/>
    <property type="match status" value="1"/>
</dbReference>
<dbReference type="EMBL" id="MU251476">
    <property type="protein sequence ID" value="KAG9234077.1"/>
    <property type="molecule type" value="Genomic_DNA"/>
</dbReference>
<evidence type="ECO:0000256" key="3">
    <source>
        <dbReference type="ARBA" id="ARBA00022651"/>
    </source>
</evidence>
<evidence type="ECO:0000256" key="2">
    <source>
        <dbReference type="ARBA" id="ARBA00022487"/>
    </source>
</evidence>
<keyword evidence="8" id="KW-1015">Disulfide bond</keyword>
<dbReference type="GO" id="GO:0046872">
    <property type="term" value="F:metal ion binding"/>
    <property type="evidence" value="ECO:0007669"/>
    <property type="project" value="UniProtKB-KW"/>
</dbReference>
<gene>
    <name evidence="11" type="ORF">BJ875DRAFT_26504</name>
</gene>
<evidence type="ECO:0000256" key="6">
    <source>
        <dbReference type="ARBA" id="ARBA00022801"/>
    </source>
</evidence>
<comment type="catalytic activity">
    <reaction evidence="9">
        <text>feruloyl-polysaccharide + H2O = ferulate + polysaccharide.</text>
        <dbReference type="EC" id="3.1.1.73"/>
    </reaction>
</comment>
<evidence type="ECO:0000256" key="8">
    <source>
        <dbReference type="ARBA" id="ARBA00023157"/>
    </source>
</evidence>
<keyword evidence="2" id="KW-0719">Serine esterase</keyword>
<comment type="similarity">
    <text evidence="1 10">Belongs to the tannase family.</text>
</comment>
<evidence type="ECO:0000313" key="12">
    <source>
        <dbReference type="Proteomes" id="UP000824998"/>
    </source>
</evidence>
<evidence type="ECO:0000256" key="1">
    <source>
        <dbReference type="ARBA" id="ARBA00006249"/>
    </source>
</evidence>
<name>A0A9P7YJ03_9HELO</name>
<dbReference type="InterPro" id="IPR029058">
    <property type="entry name" value="AB_hydrolase_fold"/>
</dbReference>
<keyword evidence="3" id="KW-0858">Xylan degradation</keyword>
<accession>A0A9P7YJ03</accession>
<dbReference type="GO" id="GO:0045493">
    <property type="term" value="P:xylan catabolic process"/>
    <property type="evidence" value="ECO:0007669"/>
    <property type="project" value="UniProtKB-KW"/>
</dbReference>
<dbReference type="OrthoDB" id="3039123at2759"/>
<organism evidence="11 12">
    <name type="scientific">Amylocarpus encephaloides</name>
    <dbReference type="NCBI Taxonomy" id="45428"/>
    <lineage>
        <taxon>Eukaryota</taxon>
        <taxon>Fungi</taxon>
        <taxon>Dikarya</taxon>
        <taxon>Ascomycota</taxon>
        <taxon>Pezizomycotina</taxon>
        <taxon>Leotiomycetes</taxon>
        <taxon>Helotiales</taxon>
        <taxon>Helotiales incertae sedis</taxon>
        <taxon>Amylocarpus</taxon>
    </lineage>
</organism>
<evidence type="ECO:0000256" key="5">
    <source>
        <dbReference type="ARBA" id="ARBA00022729"/>
    </source>
</evidence>
<proteinExistence type="inferred from homology"/>
<dbReference type="SUPFAM" id="SSF53474">
    <property type="entry name" value="alpha/beta-Hydrolases"/>
    <property type="match status" value="1"/>
</dbReference>
<evidence type="ECO:0000256" key="10">
    <source>
        <dbReference type="RuleBase" id="RU361238"/>
    </source>
</evidence>
<evidence type="ECO:0000256" key="7">
    <source>
        <dbReference type="ARBA" id="ARBA00022837"/>
    </source>
</evidence>